<dbReference type="Pfam" id="PF15477">
    <property type="entry name" value="SMAP"/>
    <property type="match status" value="1"/>
</dbReference>
<evidence type="ECO:0000313" key="4">
    <source>
        <dbReference type="Proteomes" id="UP001353858"/>
    </source>
</evidence>
<feature type="compositionally biased region" description="Basic and acidic residues" evidence="1">
    <location>
        <begin position="174"/>
        <end position="201"/>
    </location>
</feature>
<dbReference type="InterPro" id="IPR028124">
    <property type="entry name" value="SMAP_dom"/>
</dbReference>
<protein>
    <recommendedName>
        <fullName evidence="2">Small acidic protein-like domain-containing protein</fullName>
    </recommendedName>
</protein>
<accession>A0AAN7S8N3</accession>
<feature type="region of interest" description="Disordered" evidence="1">
    <location>
        <begin position="1"/>
        <end position="201"/>
    </location>
</feature>
<evidence type="ECO:0000313" key="3">
    <source>
        <dbReference type="EMBL" id="KAK4878161.1"/>
    </source>
</evidence>
<gene>
    <name evidence="3" type="ORF">RN001_010667</name>
</gene>
<sequence length="640" mass="74990">MESLIGYGSDDDYDESSQPKKQIQVPSQADVNYEEVHMDLSEDSNDSAKLDNRRQSGRDSKYKDERKSEREYSDRDKFRRTSDDSKYKHGRTSPKYQEAKKDDKYKDRRSRERDDRSKDYKKDRNRDDKSRYRDDRGRDSRRNKEDQDRYRDSKDDRRSYRGSSRERHRSRSPRRSDYGKRSSSRERNRSGYSKRYERATNKMDRLEKLGIELGASGSDAAGTSGEMYNNKDEQEKNRFFMPGITGRFTEQIQRRKLLWQKKDTKTEVVPTAPQGQKVWQNTTFAQDNDGKVANKFKRLMGIREQGLGMPPKSTNDNLKKQEEMFTSMEAQYEVARTATHTMRGVGFYQNCVLDNLSSGTDDEAKERMLDVLKRFNTDGEDDEVSLDSDDEAEGLSLADRLANIDLDDTKEVWNRLNSDERQEFEAFLRSGDVTKFVPKWEPWWTIKVPKIKEVGEDYEDKCPKVLDHIKQLTSLTNKPPSEFVQYNVTNVLSAYVFMARYFNGDYYDFVDEAVGCVTYLSLCLKDNKNFASEQEAVHSVEERCLTNEWISVDEENINAMKDDVSLILDGDFKCHYKLCALSDLYQLMVTFLDGKKGKGNNFMQNCPVYKLSKRDIKMYLKKIEYFLSYVLYVDTNKVNT</sequence>
<dbReference type="Proteomes" id="UP001353858">
    <property type="component" value="Unassembled WGS sequence"/>
</dbReference>
<name>A0AAN7S8N3_9COLE</name>
<keyword evidence="4" id="KW-1185">Reference proteome</keyword>
<proteinExistence type="predicted"/>
<organism evidence="3 4">
    <name type="scientific">Aquatica leii</name>
    <dbReference type="NCBI Taxonomy" id="1421715"/>
    <lineage>
        <taxon>Eukaryota</taxon>
        <taxon>Metazoa</taxon>
        <taxon>Ecdysozoa</taxon>
        <taxon>Arthropoda</taxon>
        <taxon>Hexapoda</taxon>
        <taxon>Insecta</taxon>
        <taxon>Pterygota</taxon>
        <taxon>Neoptera</taxon>
        <taxon>Endopterygota</taxon>
        <taxon>Coleoptera</taxon>
        <taxon>Polyphaga</taxon>
        <taxon>Elateriformia</taxon>
        <taxon>Elateroidea</taxon>
        <taxon>Lampyridae</taxon>
        <taxon>Luciolinae</taxon>
        <taxon>Aquatica</taxon>
    </lineage>
</organism>
<dbReference type="PANTHER" id="PTHR15555:SF0">
    <property type="entry name" value="ZINC FINGER HIT DOMAIN-CONTAINING PROTEIN 2"/>
    <property type="match status" value="1"/>
</dbReference>
<dbReference type="InterPro" id="IPR039646">
    <property type="entry name" value="ZNHIT2"/>
</dbReference>
<feature type="domain" description="Small acidic protein-like" evidence="2">
    <location>
        <begin position="279"/>
        <end position="347"/>
    </location>
</feature>
<feature type="compositionally biased region" description="Basic and acidic residues" evidence="1">
    <location>
        <begin position="34"/>
        <end position="87"/>
    </location>
</feature>
<feature type="compositionally biased region" description="Basic and acidic residues" evidence="1">
    <location>
        <begin position="97"/>
        <end position="165"/>
    </location>
</feature>
<dbReference type="EMBL" id="JARPUR010000004">
    <property type="protein sequence ID" value="KAK4878161.1"/>
    <property type="molecule type" value="Genomic_DNA"/>
</dbReference>
<dbReference type="PANTHER" id="PTHR15555">
    <property type="entry name" value="ZINC FINGER HIT DOMAIN CONTAINING PROTEIN 2 PROTEIN FON -RELATED"/>
    <property type="match status" value="1"/>
</dbReference>
<feature type="compositionally biased region" description="Polar residues" evidence="1">
    <location>
        <begin position="19"/>
        <end position="30"/>
    </location>
</feature>
<evidence type="ECO:0000256" key="1">
    <source>
        <dbReference type="SAM" id="MobiDB-lite"/>
    </source>
</evidence>
<comment type="caution">
    <text evidence="3">The sequence shown here is derived from an EMBL/GenBank/DDBJ whole genome shotgun (WGS) entry which is preliminary data.</text>
</comment>
<evidence type="ECO:0000259" key="2">
    <source>
        <dbReference type="Pfam" id="PF15477"/>
    </source>
</evidence>
<dbReference type="AlphaFoldDB" id="A0AAN7S8N3"/>
<reference evidence="4" key="1">
    <citation type="submission" date="2023-01" db="EMBL/GenBank/DDBJ databases">
        <title>Key to firefly adult light organ development and bioluminescence: homeobox transcription factors regulate luciferase expression and transportation to peroxisome.</title>
        <authorList>
            <person name="Fu X."/>
        </authorList>
    </citation>
    <scope>NUCLEOTIDE SEQUENCE [LARGE SCALE GENOMIC DNA]</scope>
</reference>